<comment type="caution">
    <text evidence="2">The sequence shown here is derived from an EMBL/GenBank/DDBJ whole genome shotgun (WGS) entry which is preliminary data.</text>
</comment>
<name>A0A228HTS5_9BURK</name>
<gene>
    <name evidence="2" type="ORF">CFB84_38045</name>
</gene>
<dbReference type="Pfam" id="PF13663">
    <property type="entry name" value="DUF4148"/>
    <property type="match status" value="1"/>
</dbReference>
<reference evidence="3" key="1">
    <citation type="submission" date="2017-06" db="EMBL/GenBank/DDBJ databases">
        <authorList>
            <person name="LiPuma J."/>
            <person name="Spilker T."/>
        </authorList>
    </citation>
    <scope>NUCLEOTIDE SEQUENCE [LARGE SCALE GENOMIC DNA]</scope>
    <source>
        <strain evidence="3">AU17325</strain>
    </source>
</reference>
<dbReference type="AlphaFoldDB" id="A0A228HTS5"/>
<reference evidence="2 3" key="2">
    <citation type="submission" date="2017-08" db="EMBL/GenBank/DDBJ databases">
        <title>WGS of novel Burkholderia cepaca complex species.</title>
        <authorList>
            <person name="Lipuma J."/>
            <person name="Spilker T."/>
        </authorList>
    </citation>
    <scope>NUCLEOTIDE SEQUENCE [LARGE SCALE GENOMIC DNA]</scope>
    <source>
        <strain evidence="2 3">AU17325</strain>
    </source>
</reference>
<evidence type="ECO:0000313" key="3">
    <source>
        <dbReference type="Proteomes" id="UP000214600"/>
    </source>
</evidence>
<proteinExistence type="predicted"/>
<dbReference type="Proteomes" id="UP000214600">
    <property type="component" value="Unassembled WGS sequence"/>
</dbReference>
<evidence type="ECO:0000256" key="1">
    <source>
        <dbReference type="SAM" id="MobiDB-lite"/>
    </source>
</evidence>
<dbReference type="EMBL" id="NKFA01000032">
    <property type="protein sequence ID" value="OXI33538.1"/>
    <property type="molecule type" value="Genomic_DNA"/>
</dbReference>
<dbReference type="OrthoDB" id="9021950at2"/>
<protein>
    <recommendedName>
        <fullName evidence="4">DUF4148 domain-containing protein</fullName>
    </recommendedName>
</protein>
<feature type="region of interest" description="Disordered" evidence="1">
    <location>
        <begin position="38"/>
        <end position="60"/>
    </location>
</feature>
<dbReference type="InterPro" id="IPR025421">
    <property type="entry name" value="DUF4148"/>
</dbReference>
<accession>A0A228HTS5</accession>
<organism evidence="2 3">
    <name type="scientific">Burkholderia aenigmatica</name>
    <dbReference type="NCBI Taxonomy" id="2015348"/>
    <lineage>
        <taxon>Bacteria</taxon>
        <taxon>Pseudomonadati</taxon>
        <taxon>Pseudomonadota</taxon>
        <taxon>Betaproteobacteria</taxon>
        <taxon>Burkholderiales</taxon>
        <taxon>Burkholderiaceae</taxon>
        <taxon>Burkholderia</taxon>
        <taxon>Burkholderia cepacia complex</taxon>
    </lineage>
</organism>
<sequence>MAQRDVSIEEVMMKMISISKQVAVAVVLISSTVVAEARGGGVSRPDRSIPHSVALSSDKPAEPDAVAAQANVNTTQVASASPVSGKTRAQVQAEILQAGEAGMLPSRGFDYPPNADAMSRNRERYLRLEQAWKADGVLPGTSQ</sequence>
<evidence type="ECO:0008006" key="4">
    <source>
        <dbReference type="Google" id="ProtNLM"/>
    </source>
</evidence>
<evidence type="ECO:0000313" key="2">
    <source>
        <dbReference type="EMBL" id="OXI33538.1"/>
    </source>
</evidence>
<dbReference type="RefSeq" id="WP_089454158.1">
    <property type="nucleotide sequence ID" value="NZ_NKFA01000032.1"/>
</dbReference>